<keyword evidence="3 13" id="KW-0813">Transport</keyword>
<evidence type="ECO:0008006" key="18">
    <source>
        <dbReference type="Google" id="ProtNLM"/>
    </source>
</evidence>
<evidence type="ECO:0000313" key="17">
    <source>
        <dbReference type="Proteomes" id="UP001432322"/>
    </source>
</evidence>
<gene>
    <name evidence="16" type="ORF">PFISCL1PPCAC_27501</name>
</gene>
<comment type="caution">
    <text evidence="16">The sequence shown here is derived from an EMBL/GenBank/DDBJ whole genome shotgun (WGS) entry which is preliminary data.</text>
</comment>
<evidence type="ECO:0000256" key="10">
    <source>
        <dbReference type="ARBA" id="ARBA00023180"/>
    </source>
</evidence>
<evidence type="ECO:0000256" key="14">
    <source>
        <dbReference type="SAM" id="MobiDB-lite"/>
    </source>
</evidence>
<dbReference type="PANTHER" id="PTHR11690">
    <property type="entry name" value="AMILORIDE-SENSITIVE SODIUM CHANNEL-RELATED"/>
    <property type="match status" value="1"/>
</dbReference>
<evidence type="ECO:0000256" key="13">
    <source>
        <dbReference type="RuleBase" id="RU000679"/>
    </source>
</evidence>
<evidence type="ECO:0000256" key="8">
    <source>
        <dbReference type="ARBA" id="ARBA00023065"/>
    </source>
</evidence>
<accession>A0AAV5X2V7</accession>
<dbReference type="GO" id="GO:0005886">
    <property type="term" value="C:plasma membrane"/>
    <property type="evidence" value="ECO:0007669"/>
    <property type="project" value="TreeGrafter"/>
</dbReference>
<evidence type="ECO:0000256" key="1">
    <source>
        <dbReference type="ARBA" id="ARBA00004141"/>
    </source>
</evidence>
<evidence type="ECO:0000256" key="15">
    <source>
        <dbReference type="SAM" id="Phobius"/>
    </source>
</evidence>
<dbReference type="Pfam" id="PF00858">
    <property type="entry name" value="ASC"/>
    <property type="match status" value="1"/>
</dbReference>
<keyword evidence="11 13" id="KW-0739">Sodium transport</keyword>
<sequence>RSRDRWKRNGVNGRAATAEGPKRERIEDEHSFFILFKENSTIHGVRDLFVSPAKDLTFIWVILLIIACVLTFHGCSQVFTEFMDKKVVVSYFVHGNDSLEIPDLLICPLNRFNRSFFEQYNMTQDLRQYVELSYPGLTKHSFQFNMMKRIVTNMAALDDQLNELLRRLDTTFTKFITQATLPCTAFLSEEECSRAEEALTFAGKCFRIPGKIQILPGYGMGRTVIVNLPIQFYHLGSNNFANDGLIIKLAASNKGIDNDLSFVPAGVHSLISITATKYSFLNDPPKYTCEEGDNRNYSRVWCYDACLTERAEQTCNCSLTASMDKMHTNLCTPK</sequence>
<feature type="non-terminal residue" evidence="16">
    <location>
        <position position="334"/>
    </location>
</feature>
<protein>
    <recommendedName>
        <fullName evidence="18">Ion channel</fullName>
    </recommendedName>
</protein>
<keyword evidence="17" id="KW-1185">Reference proteome</keyword>
<feature type="region of interest" description="Disordered" evidence="14">
    <location>
        <begin position="1"/>
        <end position="22"/>
    </location>
</feature>
<keyword evidence="7" id="KW-0915">Sodium</keyword>
<dbReference type="AlphaFoldDB" id="A0AAV5X2V7"/>
<keyword evidence="5 13" id="KW-0812">Transmembrane</keyword>
<keyword evidence="9 15" id="KW-0472">Membrane</keyword>
<keyword evidence="10" id="KW-0325">Glycoprotein</keyword>
<comment type="subcellular location">
    <subcellularLocation>
        <location evidence="1">Membrane</location>
        <topology evidence="1">Multi-pass membrane protein</topology>
    </subcellularLocation>
</comment>
<evidence type="ECO:0000256" key="2">
    <source>
        <dbReference type="ARBA" id="ARBA00007193"/>
    </source>
</evidence>
<keyword evidence="4 13" id="KW-0894">Sodium channel</keyword>
<keyword evidence="8 13" id="KW-0406">Ion transport</keyword>
<dbReference type="GO" id="GO:0015280">
    <property type="term" value="F:ligand-gated sodium channel activity"/>
    <property type="evidence" value="ECO:0007669"/>
    <property type="project" value="TreeGrafter"/>
</dbReference>
<proteinExistence type="inferred from homology"/>
<evidence type="ECO:0000256" key="12">
    <source>
        <dbReference type="ARBA" id="ARBA00023303"/>
    </source>
</evidence>
<dbReference type="EMBL" id="BTSY01000007">
    <property type="protein sequence ID" value="GMT36204.1"/>
    <property type="molecule type" value="Genomic_DNA"/>
</dbReference>
<evidence type="ECO:0000256" key="4">
    <source>
        <dbReference type="ARBA" id="ARBA00022461"/>
    </source>
</evidence>
<evidence type="ECO:0000256" key="6">
    <source>
        <dbReference type="ARBA" id="ARBA00022989"/>
    </source>
</evidence>
<evidence type="ECO:0000256" key="9">
    <source>
        <dbReference type="ARBA" id="ARBA00023136"/>
    </source>
</evidence>
<feature type="transmembrane region" description="Helical" evidence="15">
    <location>
        <begin position="56"/>
        <end position="74"/>
    </location>
</feature>
<reference evidence="16" key="1">
    <citation type="submission" date="2023-10" db="EMBL/GenBank/DDBJ databases">
        <title>Genome assembly of Pristionchus species.</title>
        <authorList>
            <person name="Yoshida K."/>
            <person name="Sommer R.J."/>
        </authorList>
    </citation>
    <scope>NUCLEOTIDE SEQUENCE</scope>
    <source>
        <strain evidence="16">RS5133</strain>
    </source>
</reference>
<dbReference type="InterPro" id="IPR001873">
    <property type="entry name" value="ENaC"/>
</dbReference>
<keyword evidence="6 15" id="KW-1133">Transmembrane helix</keyword>
<organism evidence="16 17">
    <name type="scientific">Pristionchus fissidentatus</name>
    <dbReference type="NCBI Taxonomy" id="1538716"/>
    <lineage>
        <taxon>Eukaryota</taxon>
        <taxon>Metazoa</taxon>
        <taxon>Ecdysozoa</taxon>
        <taxon>Nematoda</taxon>
        <taxon>Chromadorea</taxon>
        <taxon>Rhabditida</taxon>
        <taxon>Rhabditina</taxon>
        <taxon>Diplogasteromorpha</taxon>
        <taxon>Diplogasteroidea</taxon>
        <taxon>Neodiplogasteridae</taxon>
        <taxon>Pristionchus</taxon>
    </lineage>
</organism>
<dbReference type="Proteomes" id="UP001432322">
    <property type="component" value="Unassembled WGS sequence"/>
</dbReference>
<dbReference type="PANTHER" id="PTHR11690:SF244">
    <property type="entry name" value="DEGENERIN LIKE"/>
    <property type="match status" value="1"/>
</dbReference>
<evidence type="ECO:0000256" key="3">
    <source>
        <dbReference type="ARBA" id="ARBA00022448"/>
    </source>
</evidence>
<evidence type="ECO:0000256" key="11">
    <source>
        <dbReference type="ARBA" id="ARBA00023201"/>
    </source>
</evidence>
<evidence type="ECO:0000256" key="5">
    <source>
        <dbReference type="ARBA" id="ARBA00022692"/>
    </source>
</evidence>
<feature type="non-terminal residue" evidence="16">
    <location>
        <position position="1"/>
    </location>
</feature>
<name>A0AAV5X2V7_9BILA</name>
<evidence type="ECO:0000256" key="7">
    <source>
        <dbReference type="ARBA" id="ARBA00023053"/>
    </source>
</evidence>
<evidence type="ECO:0000313" key="16">
    <source>
        <dbReference type="EMBL" id="GMT36204.1"/>
    </source>
</evidence>
<keyword evidence="12 13" id="KW-0407">Ion channel</keyword>
<comment type="similarity">
    <text evidence="2 13">Belongs to the amiloride-sensitive sodium channel (TC 1.A.6) family.</text>
</comment>